<evidence type="ECO:0000256" key="3">
    <source>
        <dbReference type="ARBA" id="ARBA00022452"/>
    </source>
</evidence>
<dbReference type="AlphaFoldDB" id="D0MD51"/>
<feature type="domain" description="Secretin/TonB short N-terminal" evidence="14">
    <location>
        <begin position="73"/>
        <end position="124"/>
    </location>
</feature>
<dbReference type="eggNOG" id="COG4206">
    <property type="taxonomic scope" value="Bacteria"/>
</dbReference>
<keyword evidence="8 10" id="KW-0472">Membrane</keyword>
<dbReference type="InterPro" id="IPR023997">
    <property type="entry name" value="TonB-dep_OMP_SusC/RagA_CS"/>
</dbReference>
<dbReference type="OrthoDB" id="9768177at2"/>
<evidence type="ECO:0000256" key="12">
    <source>
        <dbReference type="SAM" id="Coils"/>
    </source>
</evidence>
<dbReference type="KEGG" id="rmr:Rmar_2082"/>
<name>D0MD51_RHOM4</name>
<dbReference type="GO" id="GO:0006826">
    <property type="term" value="P:iron ion transport"/>
    <property type="evidence" value="ECO:0007669"/>
    <property type="project" value="UniProtKB-KW"/>
</dbReference>
<keyword evidence="7 11" id="KW-0798">TonB box</keyword>
<dbReference type="RefSeq" id="WP_012844574.1">
    <property type="nucleotide sequence ID" value="NC_013501.1"/>
</dbReference>
<feature type="compositionally biased region" description="Polar residues" evidence="13">
    <location>
        <begin position="1079"/>
        <end position="1088"/>
    </location>
</feature>
<dbReference type="Pfam" id="PF13715">
    <property type="entry name" value="CarbopepD_reg_2"/>
    <property type="match status" value="1"/>
</dbReference>
<keyword evidence="4" id="KW-0410">Iron transport</keyword>
<dbReference type="GO" id="GO:0009279">
    <property type="term" value="C:cell outer membrane"/>
    <property type="evidence" value="ECO:0007669"/>
    <property type="project" value="UniProtKB-SubCell"/>
</dbReference>
<dbReference type="Gene3D" id="2.170.130.10">
    <property type="entry name" value="TonB-dependent receptor, plug domain"/>
    <property type="match status" value="1"/>
</dbReference>
<dbReference type="InterPro" id="IPR023996">
    <property type="entry name" value="TonB-dep_OMP_SusC/RagA"/>
</dbReference>
<keyword evidence="15" id="KW-0675">Receptor</keyword>
<feature type="region of interest" description="Disordered" evidence="13">
    <location>
        <begin position="1060"/>
        <end position="1088"/>
    </location>
</feature>
<reference evidence="15 16" key="1">
    <citation type="journal article" date="2009" name="Stand. Genomic Sci.">
        <title>Complete genome sequence of Rhodothermus marinus type strain (R-10).</title>
        <authorList>
            <person name="Nolan M."/>
            <person name="Tindall B.J."/>
            <person name="Pomrenke H."/>
            <person name="Lapidus A."/>
            <person name="Copeland A."/>
            <person name="Glavina Del Rio T."/>
            <person name="Lucas S."/>
            <person name="Chen F."/>
            <person name="Tice H."/>
            <person name="Cheng J.F."/>
            <person name="Saunders E."/>
            <person name="Han C."/>
            <person name="Bruce D."/>
            <person name="Goodwin L."/>
            <person name="Chain P."/>
            <person name="Pitluck S."/>
            <person name="Ovchinikova G."/>
            <person name="Pati A."/>
            <person name="Ivanova N."/>
            <person name="Mavromatis K."/>
            <person name="Chen A."/>
            <person name="Palaniappan K."/>
            <person name="Land M."/>
            <person name="Hauser L."/>
            <person name="Chang Y.J."/>
            <person name="Jeffries C.D."/>
            <person name="Brettin T."/>
            <person name="Goker M."/>
            <person name="Bristow J."/>
            <person name="Eisen J.A."/>
            <person name="Markowitz V."/>
            <person name="Hugenholtz P."/>
            <person name="Kyrpides N.C."/>
            <person name="Klenk H.P."/>
            <person name="Detter J.C."/>
        </authorList>
    </citation>
    <scope>NUCLEOTIDE SEQUENCE [LARGE SCALE GENOMIC DNA]</scope>
    <source>
        <strain evidence="16">ATCC 43812 / DSM 4252 / R-10</strain>
    </source>
</reference>
<dbReference type="SUPFAM" id="SSF56935">
    <property type="entry name" value="Porins"/>
    <property type="match status" value="1"/>
</dbReference>
<dbReference type="Proteomes" id="UP000002221">
    <property type="component" value="Chromosome"/>
</dbReference>
<comment type="subcellular location">
    <subcellularLocation>
        <location evidence="1 10">Cell outer membrane</location>
        <topology evidence="1 10">Multi-pass membrane protein</topology>
    </subcellularLocation>
</comment>
<keyword evidence="3 10" id="KW-1134">Transmembrane beta strand</keyword>
<evidence type="ECO:0000256" key="7">
    <source>
        <dbReference type="ARBA" id="ARBA00023077"/>
    </source>
</evidence>
<keyword evidence="9 10" id="KW-0998">Cell outer membrane</keyword>
<dbReference type="STRING" id="518766.Rmar_2082"/>
<dbReference type="NCBIfam" id="TIGR04056">
    <property type="entry name" value="OMP_RagA_SusC"/>
    <property type="match status" value="1"/>
</dbReference>
<feature type="coiled-coil region" evidence="12">
    <location>
        <begin position="43"/>
        <end position="70"/>
    </location>
</feature>
<dbReference type="InterPro" id="IPR000531">
    <property type="entry name" value="Beta-barrel_TonB"/>
</dbReference>
<evidence type="ECO:0000256" key="10">
    <source>
        <dbReference type="PROSITE-ProRule" id="PRU01360"/>
    </source>
</evidence>
<dbReference type="InterPro" id="IPR039426">
    <property type="entry name" value="TonB-dep_rcpt-like"/>
</dbReference>
<dbReference type="PROSITE" id="PS52016">
    <property type="entry name" value="TONB_DEPENDENT_REC_3"/>
    <property type="match status" value="1"/>
</dbReference>
<keyword evidence="16" id="KW-1185">Reference proteome</keyword>
<protein>
    <submittedName>
        <fullName evidence="15">TonB-dependent receptor plug</fullName>
    </submittedName>
</protein>
<evidence type="ECO:0000256" key="8">
    <source>
        <dbReference type="ARBA" id="ARBA00023136"/>
    </source>
</evidence>
<dbReference type="InterPro" id="IPR036942">
    <property type="entry name" value="Beta-barrel_TonB_sf"/>
</dbReference>
<organism evidence="15 16">
    <name type="scientific">Rhodothermus marinus (strain ATCC 43812 / DSM 4252 / R-10)</name>
    <name type="common">Rhodothermus obamensis</name>
    <dbReference type="NCBI Taxonomy" id="518766"/>
    <lineage>
        <taxon>Bacteria</taxon>
        <taxon>Pseudomonadati</taxon>
        <taxon>Rhodothermota</taxon>
        <taxon>Rhodothermia</taxon>
        <taxon>Rhodothermales</taxon>
        <taxon>Rhodothermaceae</taxon>
        <taxon>Rhodothermus</taxon>
    </lineage>
</organism>
<gene>
    <name evidence="15" type="ordered locus">Rmar_2082</name>
</gene>
<dbReference type="InterPro" id="IPR008969">
    <property type="entry name" value="CarboxyPept-like_regulatory"/>
</dbReference>
<dbReference type="Pfam" id="PF00593">
    <property type="entry name" value="TonB_dep_Rec_b-barrel"/>
    <property type="match status" value="1"/>
</dbReference>
<evidence type="ECO:0000313" key="15">
    <source>
        <dbReference type="EMBL" id="ACY48963.1"/>
    </source>
</evidence>
<accession>D0MD51</accession>
<evidence type="ECO:0000256" key="11">
    <source>
        <dbReference type="RuleBase" id="RU003357"/>
    </source>
</evidence>
<dbReference type="Gene3D" id="2.40.170.20">
    <property type="entry name" value="TonB-dependent receptor, beta-barrel domain"/>
    <property type="match status" value="1"/>
</dbReference>
<evidence type="ECO:0000256" key="13">
    <source>
        <dbReference type="SAM" id="MobiDB-lite"/>
    </source>
</evidence>
<dbReference type="Gene3D" id="2.60.40.1120">
    <property type="entry name" value="Carboxypeptidase-like, regulatory domain"/>
    <property type="match status" value="1"/>
</dbReference>
<evidence type="ECO:0000256" key="9">
    <source>
        <dbReference type="ARBA" id="ARBA00023237"/>
    </source>
</evidence>
<keyword evidence="5 10" id="KW-0812">Transmembrane</keyword>
<feature type="region of interest" description="Disordered" evidence="13">
    <location>
        <begin position="407"/>
        <end position="426"/>
    </location>
</feature>
<comment type="similarity">
    <text evidence="10 11">Belongs to the TonB-dependent receptor family.</text>
</comment>
<dbReference type="InterPro" id="IPR037066">
    <property type="entry name" value="Plug_dom_sf"/>
</dbReference>
<keyword evidence="6" id="KW-0408">Iron</keyword>
<evidence type="ECO:0000256" key="2">
    <source>
        <dbReference type="ARBA" id="ARBA00022448"/>
    </source>
</evidence>
<dbReference type="Pfam" id="PF07715">
    <property type="entry name" value="Plug"/>
    <property type="match status" value="1"/>
</dbReference>
<proteinExistence type="inferred from homology"/>
<dbReference type="SUPFAM" id="SSF49464">
    <property type="entry name" value="Carboxypeptidase regulatory domain-like"/>
    <property type="match status" value="1"/>
</dbReference>
<evidence type="ECO:0000256" key="4">
    <source>
        <dbReference type="ARBA" id="ARBA00022496"/>
    </source>
</evidence>
<dbReference type="InterPro" id="IPR011662">
    <property type="entry name" value="Secretin/TonB_short_N"/>
</dbReference>
<keyword evidence="2 10" id="KW-0813">Transport</keyword>
<dbReference type="HOGENOM" id="CLU_004317_0_2_10"/>
<dbReference type="EMBL" id="CP001807">
    <property type="protein sequence ID" value="ACY48963.1"/>
    <property type="molecule type" value="Genomic_DNA"/>
</dbReference>
<dbReference type="NCBIfam" id="TIGR04057">
    <property type="entry name" value="SusC_RagA_signa"/>
    <property type="match status" value="1"/>
</dbReference>
<dbReference type="InterPro" id="IPR012910">
    <property type="entry name" value="Plug_dom"/>
</dbReference>
<evidence type="ECO:0000256" key="5">
    <source>
        <dbReference type="ARBA" id="ARBA00022692"/>
    </source>
</evidence>
<evidence type="ECO:0000256" key="1">
    <source>
        <dbReference type="ARBA" id="ARBA00004571"/>
    </source>
</evidence>
<evidence type="ECO:0000259" key="14">
    <source>
        <dbReference type="SMART" id="SM00965"/>
    </source>
</evidence>
<dbReference type="SMART" id="SM00965">
    <property type="entry name" value="STN"/>
    <property type="match status" value="1"/>
</dbReference>
<evidence type="ECO:0000313" key="16">
    <source>
        <dbReference type="Proteomes" id="UP000002221"/>
    </source>
</evidence>
<sequence length="1173" mass="129288">MKEMLRGLFLIGVLAVQTTVAAERPQPVRHFAPLHWYAYSDSVEKINERLVSLEAQNLSLRQALARLVAQVGGRLTYDSAQVPDRQVRVSLQAVPLEVALDSLLVGTNLTVWASPSGQLVLVPTPRAPEKAPAPQHAVQGQVLDAETDDPLPGVNVVVKGTMIGTTTDLDGYYALEAPSPEDTLVFSFVGYRSAEVPIDGRTRIDVRLLPAVEELEEIVVIGYGTQQRVRVTGSVTSLQMEEVAELPTFSFENAILGRLPGVQIQETSGEPGAAPTVRIRGTRSITAGNDPLYVIDGFPVSSNPALQGSIALRDELYQPPPINPLAGLNPDDIASVEVLKDASAAAIYGSRGANGVILITTRKGQRDGSIQVRYNGYVGLQEVAREPDLMNARELIEYTIDARNNNYREKYGQDPPNPRTNEGRPNDDFVLIPEKYVNWDGTDTDWLDLIFRTAPTVSQHLSVSGGVDKLGYYVAGSYLMQEGLIDGTNDLTRYSLRVNLDADPHERLHLNLNLNTAFTRTNRLPANAPYFARPPGIIYSAMVHSPVIKPYNEDGSINQLDNQSYLGGGTTSASNPLAIIAAVTDVLDNHRTFGTLSADYTLRPGLVYRVNLGVDLNNYQRTFYRANSLLYRTARTGEPFGQANASQSLNWLIEHTLSYEVSLNDAHYLSAVAGYTAQKETIDLSQVEARNFPDDKVKTISGGQVTGGSGVQEAWSLVSMLARLSYSYRDRYLLTASIRSDRSSRFGRNRQTGVFPSVSVGWRIQEEPFMQPVRGFLSELKLRTSYGVTGNFQIPNYASISLLDQANYVVGNQVVLGAAPATLGDENLTWETTRQFNLGLDVGLLADRIYFTAEFYNSITEDLLLYVNVPTALGYESALTNIGKVRNRGFEFSLTSRNLVGAFTWETDFNLSVNRNKVLALGPDDAPIYTLNIAGLRYVTQVGAPIGSYYGFVVEGIYQSEEEIAQAPVDRLAPNPGPGDFRFKDIDGDGDVDNDDRTVIGSYFPDYTFGITNRFGYKNFDLAIFIQGVQGNEILNLTSRHLKNGEANFNSYAIFNERWRSPENPGNGKVPRADRQSDLHGNNNRPSTFQVEDGSYVRLRSVTLGYTLPERLLGRHLSQARIYLSATNLFTWTNYLGFNPEVSMRAESALTPGLDYGTYPLARTYTLGVSLTF</sequence>
<dbReference type="Gene3D" id="3.55.50.30">
    <property type="match status" value="1"/>
</dbReference>
<keyword evidence="12" id="KW-0175">Coiled coil</keyword>
<evidence type="ECO:0000256" key="6">
    <source>
        <dbReference type="ARBA" id="ARBA00023004"/>
    </source>
</evidence>
<keyword evidence="4" id="KW-0406">Ion transport</keyword>